<dbReference type="InterPro" id="IPR036561">
    <property type="entry name" value="MAM33_sf"/>
</dbReference>
<evidence type="ECO:0000313" key="3">
    <source>
        <dbReference type="Proteomes" id="UP000766486"/>
    </source>
</evidence>
<proteinExistence type="predicted"/>
<name>A0ABY6UHV6_BIOOC</name>
<gene>
    <name evidence="2" type="ORF">CLO192961_LOCUS290495</name>
</gene>
<organism evidence="2 3">
    <name type="scientific">Bionectria ochroleuca</name>
    <name type="common">Gliocladium roseum</name>
    <dbReference type="NCBI Taxonomy" id="29856"/>
    <lineage>
        <taxon>Eukaryota</taxon>
        <taxon>Fungi</taxon>
        <taxon>Dikarya</taxon>
        <taxon>Ascomycota</taxon>
        <taxon>Pezizomycotina</taxon>
        <taxon>Sordariomycetes</taxon>
        <taxon>Hypocreomycetidae</taxon>
        <taxon>Hypocreales</taxon>
        <taxon>Bionectriaceae</taxon>
        <taxon>Clonostachys</taxon>
    </lineage>
</organism>
<dbReference type="InterPro" id="IPR003428">
    <property type="entry name" value="MAM33"/>
</dbReference>
<evidence type="ECO:0000313" key="2">
    <source>
        <dbReference type="EMBL" id="VUC30583.1"/>
    </source>
</evidence>
<feature type="compositionally biased region" description="Acidic residues" evidence="1">
    <location>
        <begin position="171"/>
        <end position="184"/>
    </location>
</feature>
<accession>A0ABY6UHV6</accession>
<evidence type="ECO:0000256" key="1">
    <source>
        <dbReference type="SAM" id="MobiDB-lite"/>
    </source>
</evidence>
<sequence>MMSARSIARSAPRVVSRIAGSSIRQFTVARPTTLLKPTVAAALRAAHASPFSTTTGLRASRSETDEELSVKLDSEIQIEEDMKANEQQPASVKDFLANTAFELIDTPGQEVVKLVRTFGEEKITVSFSIADITNYDPYNEDPALEDEEDFNDDVVQSTGKQASGSSRSAPEEDLEGEEEEDLEDGTAPINLSIVIEKPGKTNAALNIDATAQDGAIVVDNLFYYEDAKVARVDKPEDAQARADVYPGPPFGSLDEDLQVLMERFLEERGITQTLAVFVPDYVDVKEQREYLRWLNNVKTFVDA</sequence>
<dbReference type="EMBL" id="CABFNS010000821">
    <property type="protein sequence ID" value="VUC30583.1"/>
    <property type="molecule type" value="Genomic_DNA"/>
</dbReference>
<dbReference type="Pfam" id="PF02330">
    <property type="entry name" value="MAM33"/>
    <property type="match status" value="1"/>
</dbReference>
<dbReference type="PANTHER" id="PTHR10826:SF1">
    <property type="entry name" value="COMPLEMENT COMPONENT 1 Q SUBCOMPONENT-BINDING PROTEIN, MITOCHONDRIAL"/>
    <property type="match status" value="1"/>
</dbReference>
<dbReference type="PANTHER" id="PTHR10826">
    <property type="entry name" value="COMPLEMENT COMPONENT 1"/>
    <property type="match status" value="1"/>
</dbReference>
<evidence type="ECO:0008006" key="4">
    <source>
        <dbReference type="Google" id="ProtNLM"/>
    </source>
</evidence>
<comment type="caution">
    <text evidence="2">The sequence shown here is derived from an EMBL/GenBank/DDBJ whole genome shotgun (WGS) entry which is preliminary data.</text>
</comment>
<protein>
    <recommendedName>
        <fullName evidence="4">Mitochondrial glyco protein</fullName>
    </recommendedName>
</protein>
<dbReference type="SUPFAM" id="SSF54529">
    <property type="entry name" value="Mitochondrial glycoprotein MAM33-like"/>
    <property type="match status" value="1"/>
</dbReference>
<dbReference type="Proteomes" id="UP000766486">
    <property type="component" value="Unassembled WGS sequence"/>
</dbReference>
<reference evidence="2 3" key="1">
    <citation type="submission" date="2019-06" db="EMBL/GenBank/DDBJ databases">
        <authorList>
            <person name="Broberg M."/>
        </authorList>
    </citation>
    <scope>NUCLEOTIDE SEQUENCE [LARGE SCALE GENOMIC DNA]</scope>
</reference>
<feature type="region of interest" description="Disordered" evidence="1">
    <location>
        <begin position="153"/>
        <end position="188"/>
    </location>
</feature>
<dbReference type="Gene3D" id="3.10.280.10">
    <property type="entry name" value="Mitochondrial glycoprotein"/>
    <property type="match status" value="1"/>
</dbReference>
<feature type="compositionally biased region" description="Polar residues" evidence="1">
    <location>
        <begin position="154"/>
        <end position="168"/>
    </location>
</feature>
<keyword evidence="3" id="KW-1185">Reference proteome</keyword>